<sequence length="157" mass="17495">MESYVLELQMMMCKGLVRLLAGLDAADRLKRPPRNTFTEEEQNFWQRFGVFHVCRHPPALSYADFAQHTRVDGVPPQQLLAAAAECFKEVRGKVAGLLGLPPGIVSPEQFADLTGMDKVAAANATATRLVEMPGVCVDFDYKHHPVFATVVIRREKK</sequence>
<dbReference type="AlphaFoldDB" id="A0A7S0X3J2"/>
<name>A0A7S0X3J2_9CHLO</name>
<dbReference type="PANTHER" id="PTHR21373">
    <property type="entry name" value="GLUCOSE REPRESSIBLE PROTEIN MAK10"/>
    <property type="match status" value="1"/>
</dbReference>
<protein>
    <recommendedName>
        <fullName evidence="1">NAA35-like TPR repeats domain-containing protein</fullName>
    </recommendedName>
</protein>
<organism evidence="2">
    <name type="scientific">Mantoniella antarctica</name>
    <dbReference type="NCBI Taxonomy" id="81844"/>
    <lineage>
        <taxon>Eukaryota</taxon>
        <taxon>Viridiplantae</taxon>
        <taxon>Chlorophyta</taxon>
        <taxon>Mamiellophyceae</taxon>
        <taxon>Mamiellales</taxon>
        <taxon>Mamiellaceae</taxon>
        <taxon>Mantoniella</taxon>
    </lineage>
</organism>
<gene>
    <name evidence="2" type="ORF">MANT1106_LOCUS2405</name>
</gene>
<reference evidence="2" key="1">
    <citation type="submission" date="2021-01" db="EMBL/GenBank/DDBJ databases">
        <authorList>
            <person name="Corre E."/>
            <person name="Pelletier E."/>
            <person name="Niang G."/>
            <person name="Scheremetjew M."/>
            <person name="Finn R."/>
            <person name="Kale V."/>
            <person name="Holt S."/>
            <person name="Cochrane G."/>
            <person name="Meng A."/>
            <person name="Brown T."/>
            <person name="Cohen L."/>
        </authorList>
    </citation>
    <scope>NUCLEOTIDE SEQUENCE</scope>
    <source>
        <strain evidence="2">SL-175</strain>
    </source>
</reference>
<dbReference type="GO" id="GO:0031417">
    <property type="term" value="C:NatC complex"/>
    <property type="evidence" value="ECO:0007669"/>
    <property type="project" value="InterPro"/>
</dbReference>
<evidence type="ECO:0000313" key="2">
    <source>
        <dbReference type="EMBL" id="CAD8699723.1"/>
    </source>
</evidence>
<dbReference type="PANTHER" id="PTHR21373:SF0">
    <property type="entry name" value="N-ALPHA-ACETYLTRANSFERASE 35, NATC AUXILIARY SUBUNIT"/>
    <property type="match status" value="1"/>
</dbReference>
<accession>A0A7S0X3J2</accession>
<dbReference type="InterPro" id="IPR007244">
    <property type="entry name" value="Naa35_N"/>
</dbReference>
<evidence type="ECO:0000259" key="1">
    <source>
        <dbReference type="Pfam" id="PF25789"/>
    </source>
</evidence>
<dbReference type="InterPro" id="IPR057982">
    <property type="entry name" value="TPR_NAA35"/>
</dbReference>
<proteinExistence type="predicted"/>
<feature type="domain" description="NAA35-like TPR repeats" evidence="1">
    <location>
        <begin position="2"/>
        <end position="150"/>
    </location>
</feature>
<dbReference type="Pfam" id="PF25789">
    <property type="entry name" value="TPR_NAA35"/>
    <property type="match status" value="1"/>
</dbReference>
<dbReference type="EMBL" id="HBFC01004450">
    <property type="protein sequence ID" value="CAD8699723.1"/>
    <property type="molecule type" value="Transcribed_RNA"/>
</dbReference>